<proteinExistence type="predicted"/>
<dbReference type="RefSeq" id="WP_163893654.1">
    <property type="nucleotide sequence ID" value="NZ_JAAFYS010000002.1"/>
</dbReference>
<keyword evidence="1" id="KW-1133">Transmembrane helix</keyword>
<protein>
    <submittedName>
        <fullName evidence="2">DUF1772 domain-containing protein</fullName>
    </submittedName>
</protein>
<sequence length="152" mass="15883">MRALFAYLAVLGSAAFVGTMICIGLAFGGYWTSLSPEAFLTWFAANNGFISRTIPVVAGPALIGLIGSLWIARRDTRSRWAWITAVLAMVGLGVVTGVHHLPANAAFASGAVPPEEVPAALTTWLQLHVLRIALGLVASGFALHATMAGRPA</sequence>
<dbReference type="Proteomes" id="UP000474757">
    <property type="component" value="Unassembled WGS sequence"/>
</dbReference>
<organism evidence="2 3">
    <name type="scientific">Pseudoroseicyclus tamaricis</name>
    <dbReference type="NCBI Taxonomy" id="2705421"/>
    <lineage>
        <taxon>Bacteria</taxon>
        <taxon>Pseudomonadati</taxon>
        <taxon>Pseudomonadota</taxon>
        <taxon>Alphaproteobacteria</taxon>
        <taxon>Rhodobacterales</taxon>
        <taxon>Paracoccaceae</taxon>
        <taxon>Pseudoroseicyclus</taxon>
    </lineage>
</organism>
<comment type="caution">
    <text evidence="2">The sequence shown here is derived from an EMBL/GenBank/DDBJ whole genome shotgun (WGS) entry which is preliminary data.</text>
</comment>
<keyword evidence="3" id="KW-1185">Reference proteome</keyword>
<gene>
    <name evidence="2" type="ORF">GZA08_11480</name>
</gene>
<name>A0A6B2JZ87_9RHOB</name>
<accession>A0A6B2JZ87</accession>
<feature type="transmembrane region" description="Helical" evidence="1">
    <location>
        <begin position="121"/>
        <end position="143"/>
    </location>
</feature>
<evidence type="ECO:0000313" key="2">
    <source>
        <dbReference type="EMBL" id="NDV01584.1"/>
    </source>
</evidence>
<keyword evidence="1" id="KW-0812">Transmembrane</keyword>
<reference evidence="2 3" key="1">
    <citation type="submission" date="2020-02" db="EMBL/GenBank/DDBJ databases">
        <title>Pseudoroseicyclus tamarix, sp. nov., isolated from offshore sediment of a Tamarix chinensis forest.</title>
        <authorList>
            <person name="Gai Y."/>
        </authorList>
    </citation>
    <scope>NUCLEOTIDE SEQUENCE [LARGE SCALE GENOMIC DNA]</scope>
    <source>
        <strain evidence="2 3">CLL3-39</strain>
    </source>
</reference>
<dbReference type="EMBL" id="JAAGAB010000002">
    <property type="protein sequence ID" value="NDV01584.1"/>
    <property type="molecule type" value="Genomic_DNA"/>
</dbReference>
<feature type="transmembrane region" description="Helical" evidence="1">
    <location>
        <begin position="7"/>
        <end position="29"/>
    </location>
</feature>
<keyword evidence="1" id="KW-0472">Membrane</keyword>
<feature type="transmembrane region" description="Helical" evidence="1">
    <location>
        <begin position="80"/>
        <end position="101"/>
    </location>
</feature>
<feature type="transmembrane region" description="Helical" evidence="1">
    <location>
        <begin position="49"/>
        <end position="71"/>
    </location>
</feature>
<evidence type="ECO:0000313" key="3">
    <source>
        <dbReference type="Proteomes" id="UP000474757"/>
    </source>
</evidence>
<dbReference type="AlphaFoldDB" id="A0A6B2JZ87"/>
<evidence type="ECO:0000256" key="1">
    <source>
        <dbReference type="SAM" id="Phobius"/>
    </source>
</evidence>